<sequence>MESYKLDDRRNITGSSNTINVDEKISQKRNWFVICVLILLALVFLALIILIVAIFLVLTALKDSGDNKIAPSNGPKEQCAYVPPNITNKAGLGRFKFFNAL</sequence>
<name>A0A8J1XYC6_OWEFU</name>
<dbReference type="EMBL" id="CAIIXF020000009">
    <property type="protein sequence ID" value="CAH1795694.1"/>
    <property type="molecule type" value="Genomic_DNA"/>
</dbReference>
<reference evidence="1" key="1">
    <citation type="submission" date="2022-03" db="EMBL/GenBank/DDBJ databases">
        <authorList>
            <person name="Martin C."/>
        </authorList>
    </citation>
    <scope>NUCLEOTIDE SEQUENCE</scope>
</reference>
<dbReference type="Proteomes" id="UP000749559">
    <property type="component" value="Unassembled WGS sequence"/>
</dbReference>
<accession>A0A8J1XYC6</accession>
<feature type="non-terminal residue" evidence="1">
    <location>
        <position position="101"/>
    </location>
</feature>
<evidence type="ECO:0000313" key="2">
    <source>
        <dbReference type="Proteomes" id="UP000749559"/>
    </source>
</evidence>
<keyword evidence="2" id="KW-1185">Reference proteome</keyword>
<organism evidence="1 2">
    <name type="scientific">Owenia fusiformis</name>
    <name type="common">Polychaete worm</name>
    <dbReference type="NCBI Taxonomy" id="6347"/>
    <lineage>
        <taxon>Eukaryota</taxon>
        <taxon>Metazoa</taxon>
        <taxon>Spiralia</taxon>
        <taxon>Lophotrochozoa</taxon>
        <taxon>Annelida</taxon>
        <taxon>Polychaeta</taxon>
        <taxon>Sedentaria</taxon>
        <taxon>Canalipalpata</taxon>
        <taxon>Sabellida</taxon>
        <taxon>Oweniida</taxon>
        <taxon>Oweniidae</taxon>
        <taxon>Owenia</taxon>
    </lineage>
</organism>
<comment type="caution">
    <text evidence="1">The sequence shown here is derived from an EMBL/GenBank/DDBJ whole genome shotgun (WGS) entry which is preliminary data.</text>
</comment>
<protein>
    <submittedName>
        <fullName evidence="1">Uncharacterized protein</fullName>
    </submittedName>
</protein>
<dbReference type="AlphaFoldDB" id="A0A8J1XYC6"/>
<evidence type="ECO:0000313" key="1">
    <source>
        <dbReference type="EMBL" id="CAH1795694.1"/>
    </source>
</evidence>
<proteinExistence type="predicted"/>
<gene>
    <name evidence="1" type="ORF">OFUS_LOCUS20199</name>
</gene>